<feature type="transmembrane region" description="Helical" evidence="1">
    <location>
        <begin position="156"/>
        <end position="189"/>
    </location>
</feature>
<dbReference type="InterPro" id="IPR007163">
    <property type="entry name" value="VCA0040-like"/>
</dbReference>
<keyword evidence="1" id="KW-1133">Transmembrane helix</keyword>
<proteinExistence type="predicted"/>
<dbReference type="PANTHER" id="PTHR37308:SF1">
    <property type="entry name" value="POLYPRENYL-PHOSPHATE TRANSPORTER"/>
    <property type="match status" value="1"/>
</dbReference>
<feature type="transmembrane region" description="Helical" evidence="1">
    <location>
        <begin position="102"/>
        <end position="119"/>
    </location>
</feature>
<feature type="transmembrane region" description="Helical" evidence="1">
    <location>
        <begin position="131"/>
        <end position="150"/>
    </location>
</feature>
<keyword evidence="3" id="KW-1185">Reference proteome</keyword>
<accession>A0A7D3XG36</accession>
<dbReference type="PANTHER" id="PTHR37308">
    <property type="entry name" value="INTEGRAL MEMBRANE PROTEIN"/>
    <property type="match status" value="1"/>
</dbReference>
<organism evidence="2 3">
    <name type="scientific">Tenuifilum thalassicum</name>
    <dbReference type="NCBI Taxonomy" id="2590900"/>
    <lineage>
        <taxon>Bacteria</taxon>
        <taxon>Pseudomonadati</taxon>
        <taxon>Bacteroidota</taxon>
        <taxon>Bacteroidia</taxon>
        <taxon>Bacteroidales</taxon>
        <taxon>Tenuifilaceae</taxon>
        <taxon>Tenuifilum</taxon>
    </lineage>
</organism>
<feature type="transmembrane region" description="Helical" evidence="1">
    <location>
        <begin position="69"/>
        <end position="90"/>
    </location>
</feature>
<dbReference type="Pfam" id="PF04018">
    <property type="entry name" value="VCA0040-like"/>
    <property type="match status" value="1"/>
</dbReference>
<keyword evidence="1" id="KW-0472">Membrane</keyword>
<dbReference type="KEGG" id="ttz:FHG85_06140"/>
<feature type="transmembrane region" description="Helical" evidence="1">
    <location>
        <begin position="201"/>
        <end position="224"/>
    </location>
</feature>
<protein>
    <submittedName>
        <fullName evidence="2">DUF368 domain-containing protein</fullName>
    </submittedName>
</protein>
<evidence type="ECO:0000313" key="2">
    <source>
        <dbReference type="EMBL" id="QKG79857.1"/>
    </source>
</evidence>
<sequence length="323" mass="35761">MMRQFKDYLILTLKGIGMGAADVIPGVSGGTIAFITGIYEELIDSIKSIIAPESLKHLKRFSISSYLKAINAQFIIAVLFGVALSIISLAKLMQYLLATYPIFVWSFFFGLILASVWYVGKTIGKWEISTYISFIVGVGLGYIITMLTPAETPNELWFIFLTGAIAVCAMILPGISGSFILLLMGKYIFMMSALSNFEIKIILVFILGAGVGLLSFSNILSWLLHKFHSATIAVLAGFMLGSLNKVWPWKIATQTYIDSHGVIRPLVEKNVLPSTYLIENKSEPFFWYALGFALLGVSVILIFEHFVSKPAKQEIDIREKLGL</sequence>
<name>A0A7D3XG36_9BACT</name>
<evidence type="ECO:0000313" key="3">
    <source>
        <dbReference type="Proteomes" id="UP000500961"/>
    </source>
</evidence>
<dbReference type="RefSeq" id="WP_246249295.1">
    <property type="nucleotide sequence ID" value="NZ_CP041345.1"/>
</dbReference>
<gene>
    <name evidence="2" type="ORF">FHG85_06140</name>
</gene>
<dbReference type="Proteomes" id="UP000500961">
    <property type="component" value="Chromosome"/>
</dbReference>
<evidence type="ECO:0000256" key="1">
    <source>
        <dbReference type="SAM" id="Phobius"/>
    </source>
</evidence>
<keyword evidence="1" id="KW-0812">Transmembrane</keyword>
<reference evidence="2 3" key="1">
    <citation type="submission" date="2019-07" db="EMBL/GenBank/DDBJ databases">
        <title>Thalassofilum flectens gen. nov., sp. nov., a novel moderate thermophilic anaerobe from a shallow sea hot spring in Kunashir Island (Russia), representing a new family in the order Bacteroidales, and proposal of Thalassofilacea fam. nov.</title>
        <authorList>
            <person name="Kochetkova T.V."/>
            <person name="Podosokorskaya O.A."/>
            <person name="Novikov A."/>
            <person name="Elcheninov A.G."/>
            <person name="Toshchakov S.V."/>
            <person name="Kublanov I.V."/>
        </authorList>
    </citation>
    <scope>NUCLEOTIDE SEQUENCE [LARGE SCALE GENOMIC DNA]</scope>
    <source>
        <strain evidence="2 3">38-H</strain>
    </source>
</reference>
<dbReference type="EMBL" id="CP041345">
    <property type="protein sequence ID" value="QKG79857.1"/>
    <property type="molecule type" value="Genomic_DNA"/>
</dbReference>
<dbReference type="AlphaFoldDB" id="A0A7D3XG36"/>
<feature type="transmembrane region" description="Helical" evidence="1">
    <location>
        <begin position="285"/>
        <end position="303"/>
    </location>
</feature>